<evidence type="ECO:0000256" key="1">
    <source>
        <dbReference type="SAM" id="SignalP"/>
    </source>
</evidence>
<organism evidence="2 3">
    <name type="scientific">Nonomuraea montanisoli</name>
    <dbReference type="NCBI Taxonomy" id="2741721"/>
    <lineage>
        <taxon>Bacteria</taxon>
        <taxon>Bacillati</taxon>
        <taxon>Actinomycetota</taxon>
        <taxon>Actinomycetes</taxon>
        <taxon>Streptosporangiales</taxon>
        <taxon>Streptosporangiaceae</taxon>
        <taxon>Nonomuraea</taxon>
    </lineage>
</organism>
<protein>
    <recommendedName>
        <fullName evidence="4">Calcium-binding protein</fullName>
    </recommendedName>
</protein>
<dbReference type="SUPFAM" id="SSF51120">
    <property type="entry name" value="beta-Roll"/>
    <property type="match status" value="1"/>
</dbReference>
<keyword evidence="3" id="KW-1185">Reference proteome</keyword>
<comment type="caution">
    <text evidence="2">The sequence shown here is derived from an EMBL/GenBank/DDBJ whole genome shotgun (WGS) entry which is preliminary data.</text>
</comment>
<dbReference type="InterPro" id="IPR001343">
    <property type="entry name" value="Hemolysn_Ca-bd"/>
</dbReference>
<feature type="signal peptide" evidence="1">
    <location>
        <begin position="1"/>
        <end position="29"/>
    </location>
</feature>
<evidence type="ECO:0000313" key="3">
    <source>
        <dbReference type="Proteomes" id="UP000586042"/>
    </source>
</evidence>
<dbReference type="Pfam" id="PF00353">
    <property type="entry name" value="HemolysinCabind"/>
    <property type="match status" value="1"/>
</dbReference>
<gene>
    <name evidence="2" type="ORF">HTZ77_00285</name>
</gene>
<feature type="chain" id="PRO_5030816047" description="Calcium-binding protein" evidence="1">
    <location>
        <begin position="30"/>
        <end position="184"/>
    </location>
</feature>
<accession>A0A7Y6I3J3</accession>
<dbReference type="EMBL" id="JABWGN010000001">
    <property type="protein sequence ID" value="NUW29874.1"/>
    <property type="molecule type" value="Genomic_DNA"/>
</dbReference>
<reference evidence="2 3" key="1">
    <citation type="submission" date="2020-06" db="EMBL/GenBank/DDBJ databases">
        <title>Nonomuraea sp. SMC257, a novel actinomycete isolated from soil.</title>
        <authorList>
            <person name="Chanama M."/>
        </authorList>
    </citation>
    <scope>NUCLEOTIDE SEQUENCE [LARGE SCALE GENOMIC DNA]</scope>
    <source>
        <strain evidence="2 3">SMC257</strain>
    </source>
</reference>
<dbReference type="InterPro" id="IPR018511">
    <property type="entry name" value="Hemolysin-typ_Ca-bd_CS"/>
</dbReference>
<keyword evidence="1" id="KW-0732">Signal</keyword>
<sequence>MSRSIWGKALLAGAALTGSALLLGAPAHAYGASAPHASTRAALAPVVVSRTGSTIVVRAGAEANGLDVNGSAGASLTVTDTLAQVTAGAGCQQLGALVRCSTVGVTRLSVTASLGDDAVRNNTNIPSALSGGPGRDRVFGGSAADTLSGGTGDDILSGGAGTDHINGGDGVDTCTAETEINCEL</sequence>
<dbReference type="InterPro" id="IPR011049">
    <property type="entry name" value="Serralysin-like_metalloprot_C"/>
</dbReference>
<dbReference type="Gene3D" id="2.150.10.10">
    <property type="entry name" value="Serralysin-like metalloprotease, C-terminal"/>
    <property type="match status" value="1"/>
</dbReference>
<evidence type="ECO:0000313" key="2">
    <source>
        <dbReference type="EMBL" id="NUW29874.1"/>
    </source>
</evidence>
<name>A0A7Y6I3J3_9ACTN</name>
<dbReference type="PROSITE" id="PS00330">
    <property type="entry name" value="HEMOLYSIN_CALCIUM"/>
    <property type="match status" value="2"/>
</dbReference>
<dbReference type="GO" id="GO:0005509">
    <property type="term" value="F:calcium ion binding"/>
    <property type="evidence" value="ECO:0007669"/>
    <property type="project" value="InterPro"/>
</dbReference>
<evidence type="ECO:0008006" key="4">
    <source>
        <dbReference type="Google" id="ProtNLM"/>
    </source>
</evidence>
<dbReference type="PRINTS" id="PR00313">
    <property type="entry name" value="CABNDNGRPT"/>
</dbReference>
<dbReference type="RefSeq" id="WP_175587377.1">
    <property type="nucleotide sequence ID" value="NZ_JABWGN010000001.1"/>
</dbReference>
<proteinExistence type="predicted"/>
<dbReference type="Proteomes" id="UP000586042">
    <property type="component" value="Unassembled WGS sequence"/>
</dbReference>
<dbReference type="AlphaFoldDB" id="A0A7Y6I3J3"/>